<dbReference type="RefSeq" id="WP_289215748.1">
    <property type="nucleotide sequence ID" value="NZ_JAPVRC010000004.1"/>
</dbReference>
<reference evidence="7" key="1">
    <citation type="journal article" date="2019" name="Int. J. Syst. Evol. Microbiol.">
        <title>The Global Catalogue of Microorganisms (GCM) 10K type strain sequencing project: providing services to taxonomists for standard genome sequencing and annotation.</title>
        <authorList>
            <consortium name="The Broad Institute Genomics Platform"/>
            <consortium name="The Broad Institute Genome Sequencing Center for Infectious Disease"/>
            <person name="Wu L."/>
            <person name="Ma J."/>
        </authorList>
    </citation>
    <scope>NUCLEOTIDE SEQUENCE [LARGE SCALE GENOMIC DNA]</scope>
    <source>
        <strain evidence="7">CCUG 73951</strain>
    </source>
</reference>
<evidence type="ECO:0000259" key="4">
    <source>
        <dbReference type="Pfam" id="PF03446"/>
    </source>
</evidence>
<dbReference type="Gene3D" id="1.10.1040.10">
    <property type="entry name" value="N-(1-d-carboxylethyl)-l-norvaline Dehydrogenase, domain 2"/>
    <property type="match status" value="1"/>
</dbReference>
<keyword evidence="7" id="KW-1185">Reference proteome</keyword>
<dbReference type="InterPro" id="IPR029154">
    <property type="entry name" value="HIBADH-like_NADP-bd"/>
</dbReference>
<proteinExistence type="inferred from homology"/>
<dbReference type="InterPro" id="IPR036291">
    <property type="entry name" value="NAD(P)-bd_dom_sf"/>
</dbReference>
<comment type="similarity">
    <text evidence="1">Belongs to the HIBADH-related family.</text>
</comment>
<dbReference type="PANTHER" id="PTHR43060">
    <property type="entry name" value="3-HYDROXYISOBUTYRATE DEHYDROGENASE-LIKE 1, MITOCHONDRIAL-RELATED"/>
    <property type="match status" value="1"/>
</dbReference>
<accession>A0ABW2K4S5</accession>
<dbReference type="PIRSF" id="PIRSF000103">
    <property type="entry name" value="HIBADH"/>
    <property type="match status" value="1"/>
</dbReference>
<evidence type="ECO:0000313" key="7">
    <source>
        <dbReference type="Proteomes" id="UP001596494"/>
    </source>
</evidence>
<feature type="domain" description="6-phosphogluconate dehydrogenase NADP-binding" evidence="4">
    <location>
        <begin position="9"/>
        <end position="164"/>
    </location>
</feature>
<dbReference type="Gene3D" id="3.40.50.720">
    <property type="entry name" value="NAD(P)-binding Rossmann-like Domain"/>
    <property type="match status" value="1"/>
</dbReference>
<dbReference type="InterPro" id="IPR006115">
    <property type="entry name" value="6PGDH_NADP-bd"/>
</dbReference>
<dbReference type="Pfam" id="PF14833">
    <property type="entry name" value="NAD_binding_11"/>
    <property type="match status" value="1"/>
</dbReference>
<keyword evidence="3" id="KW-0520">NAD</keyword>
<evidence type="ECO:0000313" key="6">
    <source>
        <dbReference type="EMBL" id="MFC7321806.1"/>
    </source>
</evidence>
<protein>
    <submittedName>
        <fullName evidence="6">NAD(P)-dependent oxidoreductase</fullName>
        <ecNumber evidence="6">1.1.-.-</ecNumber>
    </submittedName>
</protein>
<comment type="caution">
    <text evidence="6">The sequence shown here is derived from an EMBL/GenBank/DDBJ whole genome shotgun (WGS) entry which is preliminary data.</text>
</comment>
<dbReference type="SUPFAM" id="SSF51735">
    <property type="entry name" value="NAD(P)-binding Rossmann-fold domains"/>
    <property type="match status" value="1"/>
</dbReference>
<sequence>MDKQDKPVLGFIGTGVMGKSMAHRLLNAGYPVHIYTRTREKAEELLENGATWKSSVAEIATSSDVILTMVGYPEDVEEVYFGDGGLLHNVRPQSILIDMTTSSPDLAKRIAAEAQTNHSCAMDAPVSGGDIGAKKGTLSIMAGGEKQTFEKMLPIVETLGSNYVLQGPAGAGQFTKMSNQIAIASTMVGVTEALVYAEKSGLDPDTVLKSISGGAAGSWSLDHLIPRVIKRDFSPGFFIKHFIKDMKIAIDSAENMELDLPGLKLAKHMYDQVSEAGEENSGTHALYKFYQ</sequence>
<dbReference type="GO" id="GO:0016491">
    <property type="term" value="F:oxidoreductase activity"/>
    <property type="evidence" value="ECO:0007669"/>
    <property type="project" value="UniProtKB-KW"/>
</dbReference>
<dbReference type="PANTHER" id="PTHR43060:SF15">
    <property type="entry name" value="3-HYDROXYISOBUTYRATE DEHYDROGENASE-LIKE 1, MITOCHONDRIAL-RELATED"/>
    <property type="match status" value="1"/>
</dbReference>
<name>A0ABW2K4S5_9BACI</name>
<dbReference type="InterPro" id="IPR013328">
    <property type="entry name" value="6PGD_dom2"/>
</dbReference>
<dbReference type="Proteomes" id="UP001596494">
    <property type="component" value="Unassembled WGS sequence"/>
</dbReference>
<dbReference type="EMBL" id="JBHTBY010000011">
    <property type="protein sequence ID" value="MFC7321806.1"/>
    <property type="molecule type" value="Genomic_DNA"/>
</dbReference>
<organism evidence="6 7">
    <name type="scientific">Halobacillus campisalis</name>
    <dbReference type="NCBI Taxonomy" id="435909"/>
    <lineage>
        <taxon>Bacteria</taxon>
        <taxon>Bacillati</taxon>
        <taxon>Bacillota</taxon>
        <taxon>Bacilli</taxon>
        <taxon>Bacillales</taxon>
        <taxon>Bacillaceae</taxon>
        <taxon>Halobacillus</taxon>
    </lineage>
</organism>
<evidence type="ECO:0000256" key="1">
    <source>
        <dbReference type="ARBA" id="ARBA00009080"/>
    </source>
</evidence>
<dbReference type="InterPro" id="IPR008927">
    <property type="entry name" value="6-PGluconate_DH-like_C_sf"/>
</dbReference>
<gene>
    <name evidence="6" type="ORF">ACFQMN_13040</name>
</gene>
<evidence type="ECO:0000259" key="5">
    <source>
        <dbReference type="Pfam" id="PF14833"/>
    </source>
</evidence>
<feature type="domain" description="3-hydroxyisobutyrate dehydrogenase-like NAD-binding" evidence="5">
    <location>
        <begin position="170"/>
        <end position="290"/>
    </location>
</feature>
<dbReference type="InterPro" id="IPR015815">
    <property type="entry name" value="HIBADH-related"/>
</dbReference>
<dbReference type="SUPFAM" id="SSF48179">
    <property type="entry name" value="6-phosphogluconate dehydrogenase C-terminal domain-like"/>
    <property type="match status" value="1"/>
</dbReference>
<evidence type="ECO:0000256" key="3">
    <source>
        <dbReference type="ARBA" id="ARBA00023027"/>
    </source>
</evidence>
<keyword evidence="2 6" id="KW-0560">Oxidoreductase</keyword>
<evidence type="ECO:0000256" key="2">
    <source>
        <dbReference type="ARBA" id="ARBA00023002"/>
    </source>
</evidence>
<dbReference type="EC" id="1.1.-.-" evidence="6"/>
<dbReference type="Pfam" id="PF03446">
    <property type="entry name" value="NAD_binding_2"/>
    <property type="match status" value="1"/>
</dbReference>